<dbReference type="SUPFAM" id="SSF53187">
    <property type="entry name" value="Zn-dependent exopeptidases"/>
    <property type="match status" value="1"/>
</dbReference>
<dbReference type="InParanoid" id="D2VEN7"/>
<evidence type="ECO:0000256" key="2">
    <source>
        <dbReference type="ARBA" id="ARBA00007717"/>
    </source>
</evidence>
<evidence type="ECO:0000256" key="8">
    <source>
        <dbReference type="ARBA" id="ARBA00023180"/>
    </source>
</evidence>
<keyword evidence="7 10" id="KW-0472">Membrane</keyword>
<evidence type="ECO:0000256" key="4">
    <source>
        <dbReference type="ARBA" id="ARBA00022729"/>
    </source>
</evidence>
<dbReference type="AlphaFoldDB" id="D2VEN7"/>
<evidence type="ECO:0000256" key="1">
    <source>
        <dbReference type="ARBA" id="ARBA00004389"/>
    </source>
</evidence>
<gene>
    <name evidence="12" type="ORF">NAEGRDRAFT_48930</name>
</gene>
<evidence type="ECO:0000256" key="9">
    <source>
        <dbReference type="ARBA" id="ARBA00034873"/>
    </source>
</evidence>
<evidence type="ECO:0000256" key="5">
    <source>
        <dbReference type="ARBA" id="ARBA00022824"/>
    </source>
</evidence>
<dbReference type="GO" id="GO:0009966">
    <property type="term" value="P:regulation of signal transduction"/>
    <property type="evidence" value="ECO:0007669"/>
    <property type="project" value="InterPro"/>
</dbReference>
<dbReference type="InterPro" id="IPR016574">
    <property type="entry name" value="Nicalin"/>
</dbReference>
<evidence type="ECO:0000256" key="7">
    <source>
        <dbReference type="ARBA" id="ARBA00023136"/>
    </source>
</evidence>
<sequence>MMLVISFINGFDMDAYRLIQYDKGSQQYGSRLTGVNSPISIANFGSSSISARNIIVLNIEQLLTNNTKNAKLQTIINREDVSGLLIVLPRDGLNFEIIEQFKSIEKQLLVSKFEKPIYFIFKNDKTSQMIRDIENGSDSILDESYQAVITEQEAKPIEQIPVVNIHSLLNGKSNEKSQTIGIVAHYDTISSIPGLSASGSFGDSTGVIGLLEIARLFQKINSAQSTKLSHNLLFILTGASRLGFTGTKHWLKNADQRLINQLDFVLCLDSLVSMTEKNKLFIHISEKSTDKNVINLFKQFLKTAKQMQIDLQFIEKKVEREIVWEHEIFSKKGISSASISSQSAPSPSLLTKTNSLDQLPLDIEQLKRNVRLITESIANHLSENIKIDNLDYDEKFIRSFLKIMTKSSRFTPTLNKDNEIVKNLKVTLQQYTSQAQVQDFIIGNSPYKFFTNTIVKLSIHKVSPISLDLILISCVLTYLLALHIYLVGTKSFTSNLLSLFEKQERKKK</sequence>
<evidence type="ECO:0000313" key="13">
    <source>
        <dbReference type="Proteomes" id="UP000006671"/>
    </source>
</evidence>
<dbReference type="OrthoDB" id="5913609at2759"/>
<name>D2VEN7_NAEGR</name>
<dbReference type="Pfam" id="PF04389">
    <property type="entry name" value="Peptidase_M28"/>
    <property type="match status" value="1"/>
</dbReference>
<evidence type="ECO:0000256" key="6">
    <source>
        <dbReference type="ARBA" id="ARBA00022989"/>
    </source>
</evidence>
<feature type="domain" description="Peptidase M28" evidence="11">
    <location>
        <begin position="164"/>
        <end position="343"/>
    </location>
</feature>
<dbReference type="GO" id="GO:0005789">
    <property type="term" value="C:endoplasmic reticulum membrane"/>
    <property type="evidence" value="ECO:0007669"/>
    <property type="project" value="UniProtKB-SubCell"/>
</dbReference>
<dbReference type="EMBL" id="GG738867">
    <property type="protein sequence ID" value="EFC44534.1"/>
    <property type="molecule type" value="Genomic_DNA"/>
</dbReference>
<keyword evidence="13" id="KW-1185">Reference proteome</keyword>
<dbReference type="Proteomes" id="UP000006671">
    <property type="component" value="Unassembled WGS sequence"/>
</dbReference>
<comment type="subcellular location">
    <subcellularLocation>
        <location evidence="1">Endoplasmic reticulum membrane</location>
        <topology evidence="1">Single-pass membrane protein</topology>
    </subcellularLocation>
</comment>
<dbReference type="eggNOG" id="KOG2526">
    <property type="taxonomic scope" value="Eukaryota"/>
</dbReference>
<evidence type="ECO:0000256" key="10">
    <source>
        <dbReference type="SAM" id="Phobius"/>
    </source>
</evidence>
<organism evidence="13">
    <name type="scientific">Naegleria gruberi</name>
    <name type="common">Amoeba</name>
    <dbReference type="NCBI Taxonomy" id="5762"/>
    <lineage>
        <taxon>Eukaryota</taxon>
        <taxon>Discoba</taxon>
        <taxon>Heterolobosea</taxon>
        <taxon>Tetramitia</taxon>
        <taxon>Eutetramitia</taxon>
        <taxon>Vahlkampfiidae</taxon>
        <taxon>Naegleria</taxon>
    </lineage>
</organism>
<dbReference type="OMA" id="WSTSRHC"/>
<dbReference type="InterPro" id="IPR007484">
    <property type="entry name" value="Peptidase_M28"/>
</dbReference>
<reference evidence="12 13" key="1">
    <citation type="journal article" date="2010" name="Cell">
        <title>The genome of Naegleria gruberi illuminates early eukaryotic versatility.</title>
        <authorList>
            <person name="Fritz-Laylin L.K."/>
            <person name="Prochnik S.E."/>
            <person name="Ginger M.L."/>
            <person name="Dacks J.B."/>
            <person name="Carpenter M.L."/>
            <person name="Field M.C."/>
            <person name="Kuo A."/>
            <person name="Paredez A."/>
            <person name="Chapman J."/>
            <person name="Pham J."/>
            <person name="Shu S."/>
            <person name="Neupane R."/>
            <person name="Cipriano M."/>
            <person name="Mancuso J."/>
            <person name="Tu H."/>
            <person name="Salamov A."/>
            <person name="Lindquist E."/>
            <person name="Shapiro H."/>
            <person name="Lucas S."/>
            <person name="Grigoriev I.V."/>
            <person name="Cande W.Z."/>
            <person name="Fulton C."/>
            <person name="Rokhsar D.S."/>
            <person name="Dawson S.C."/>
        </authorList>
    </citation>
    <scope>NUCLEOTIDE SEQUENCE [LARGE SCALE GENOMIC DNA]</scope>
    <source>
        <strain evidence="12 13">NEG-M</strain>
    </source>
</reference>
<evidence type="ECO:0000313" key="12">
    <source>
        <dbReference type="EMBL" id="EFC44534.1"/>
    </source>
</evidence>
<dbReference type="STRING" id="5762.D2VEN7"/>
<feature type="transmembrane region" description="Helical" evidence="10">
    <location>
        <begin position="469"/>
        <end position="488"/>
    </location>
</feature>
<evidence type="ECO:0000256" key="3">
    <source>
        <dbReference type="ARBA" id="ARBA00022692"/>
    </source>
</evidence>
<keyword evidence="6 10" id="KW-1133">Transmembrane helix</keyword>
<dbReference type="PANTHER" id="PTHR31826">
    <property type="entry name" value="NICALIN"/>
    <property type="match status" value="1"/>
</dbReference>
<dbReference type="KEGG" id="ngr:NAEGRDRAFT_48930"/>
<dbReference type="RefSeq" id="XP_002677278.1">
    <property type="nucleotide sequence ID" value="XM_002677232.1"/>
</dbReference>
<dbReference type="GeneID" id="8848737"/>
<evidence type="ECO:0000259" key="11">
    <source>
        <dbReference type="Pfam" id="PF04389"/>
    </source>
</evidence>
<keyword evidence="8" id="KW-0325">Glycoprotein</keyword>
<keyword evidence="4" id="KW-0732">Signal</keyword>
<keyword evidence="3 10" id="KW-0812">Transmembrane</keyword>
<dbReference type="Gene3D" id="3.40.630.10">
    <property type="entry name" value="Zn peptidases"/>
    <property type="match status" value="1"/>
</dbReference>
<accession>D2VEN7</accession>
<keyword evidence="5" id="KW-0256">Endoplasmic reticulum</keyword>
<dbReference type="VEuPathDB" id="AmoebaDB:NAEGRDRAFT_48930"/>
<protein>
    <recommendedName>
        <fullName evidence="9">BOS complex subunit NCLN</fullName>
    </recommendedName>
</protein>
<comment type="similarity">
    <text evidence="2">Belongs to the nicastrin family.</text>
</comment>
<proteinExistence type="inferred from homology"/>